<dbReference type="GO" id="GO:0016020">
    <property type="term" value="C:membrane"/>
    <property type="evidence" value="ECO:0007669"/>
    <property type="project" value="UniProtKB-SubCell"/>
</dbReference>
<dbReference type="Pfam" id="PF03134">
    <property type="entry name" value="TB2_DP1_HVA22"/>
    <property type="match status" value="1"/>
</dbReference>
<dbReference type="Proteomes" id="UP000237105">
    <property type="component" value="Unassembled WGS sequence"/>
</dbReference>
<proteinExistence type="inferred from homology"/>
<reference evidence="4" key="1">
    <citation type="submission" date="2016-06" db="EMBL/GenBank/DDBJ databases">
        <title>Parallel loss of symbiosis genes in relatives of nitrogen-fixing non-legume Parasponia.</title>
        <authorList>
            <person name="Van Velzen R."/>
            <person name="Holmer R."/>
            <person name="Bu F."/>
            <person name="Rutten L."/>
            <person name="Van Zeijl A."/>
            <person name="Liu W."/>
            <person name="Santuari L."/>
            <person name="Cao Q."/>
            <person name="Sharma T."/>
            <person name="Shen D."/>
            <person name="Roswanjaya Y."/>
            <person name="Wardhani T."/>
            <person name="Kalhor M.S."/>
            <person name="Jansen J."/>
            <person name="Van den Hoogen J."/>
            <person name="Gungor B."/>
            <person name="Hartog M."/>
            <person name="Hontelez J."/>
            <person name="Verver J."/>
            <person name="Yang W.-C."/>
            <person name="Schijlen E."/>
            <person name="Repin R."/>
            <person name="Schilthuizen M."/>
            <person name="Schranz E."/>
            <person name="Heidstra R."/>
            <person name="Miyata K."/>
            <person name="Fedorova E."/>
            <person name="Kohlen W."/>
            <person name="Bisseling T."/>
            <person name="Smit S."/>
            <person name="Geurts R."/>
        </authorList>
    </citation>
    <scope>NUCLEOTIDE SEQUENCE [LARGE SCALE GENOMIC DNA]</scope>
    <source>
        <strain evidence="4">cv. WU1-14</strain>
    </source>
</reference>
<accession>A0A2P5DEX8</accession>
<evidence type="ECO:0000256" key="1">
    <source>
        <dbReference type="RuleBase" id="RU362006"/>
    </source>
</evidence>
<comment type="subcellular location">
    <subcellularLocation>
        <location evidence="1">Membrane</location>
        <topology evidence="1">Multi-pass membrane protein</topology>
    </subcellularLocation>
</comment>
<name>A0A2P5DEX8_PARAD</name>
<sequence length="197" mass="22319">MGLLGILQFSLKYWLQDLAWPLLALVYPLCASVKAIEANSVSDTQKLNTYWVVFSLILLLEHALKLLEWFPFWPYIRLITVCSLVMPYFDGAFYVYNHVICPSLSMDPQIVLNWLAKLKQTSVKRETILAEVEKFVRENGTEALEKIIACKSGSTKNPEVKDIKAVSPLDDKVVDQSNTSKPKAPSQDIKVVESLEL</sequence>
<gene>
    <name evidence="3" type="ORF">PanWU01x14_069970</name>
</gene>
<evidence type="ECO:0000313" key="3">
    <source>
        <dbReference type="EMBL" id="PON71810.1"/>
    </source>
</evidence>
<dbReference type="PANTHER" id="PTHR12300">
    <property type="entry name" value="HVA22-LIKE PROTEINS"/>
    <property type="match status" value="1"/>
</dbReference>
<comment type="similarity">
    <text evidence="1">Belongs to the DP1 family.</text>
</comment>
<evidence type="ECO:0000313" key="4">
    <source>
        <dbReference type="Proteomes" id="UP000237105"/>
    </source>
</evidence>
<keyword evidence="4" id="KW-1185">Reference proteome</keyword>
<dbReference type="EMBL" id="JXTB01000042">
    <property type="protein sequence ID" value="PON71810.1"/>
    <property type="molecule type" value="Genomic_DNA"/>
</dbReference>
<protein>
    <recommendedName>
        <fullName evidence="1">HVA22-like protein</fullName>
    </recommendedName>
</protein>
<evidence type="ECO:0000256" key="2">
    <source>
        <dbReference type="SAM" id="MobiDB-lite"/>
    </source>
</evidence>
<dbReference type="AlphaFoldDB" id="A0A2P5DEX8"/>
<feature type="region of interest" description="Disordered" evidence="2">
    <location>
        <begin position="173"/>
        <end position="197"/>
    </location>
</feature>
<dbReference type="OrthoDB" id="1155018at2759"/>
<organism evidence="3 4">
    <name type="scientific">Parasponia andersonii</name>
    <name type="common">Sponia andersonii</name>
    <dbReference type="NCBI Taxonomy" id="3476"/>
    <lineage>
        <taxon>Eukaryota</taxon>
        <taxon>Viridiplantae</taxon>
        <taxon>Streptophyta</taxon>
        <taxon>Embryophyta</taxon>
        <taxon>Tracheophyta</taxon>
        <taxon>Spermatophyta</taxon>
        <taxon>Magnoliopsida</taxon>
        <taxon>eudicotyledons</taxon>
        <taxon>Gunneridae</taxon>
        <taxon>Pentapetalae</taxon>
        <taxon>rosids</taxon>
        <taxon>fabids</taxon>
        <taxon>Rosales</taxon>
        <taxon>Cannabaceae</taxon>
        <taxon>Parasponia</taxon>
    </lineage>
</organism>
<dbReference type="PANTHER" id="PTHR12300:SF43">
    <property type="entry name" value="HVA22-LIKE PROTEIN"/>
    <property type="match status" value="1"/>
</dbReference>
<dbReference type="InterPro" id="IPR004345">
    <property type="entry name" value="TB2_DP1_HVA22"/>
</dbReference>
<comment type="caution">
    <text evidence="3">The sequence shown here is derived from an EMBL/GenBank/DDBJ whole genome shotgun (WGS) entry which is preliminary data.</text>
</comment>